<dbReference type="Gene3D" id="1.10.630.10">
    <property type="entry name" value="Cytochrome P450"/>
    <property type="match status" value="1"/>
</dbReference>
<keyword evidence="6" id="KW-0812">Transmembrane</keyword>
<dbReference type="PRINTS" id="PR00385">
    <property type="entry name" value="P450"/>
</dbReference>
<feature type="binding site" description="axial binding residue" evidence="13">
    <location>
        <position position="476"/>
    </location>
    <ligand>
        <name>heme</name>
        <dbReference type="ChEBI" id="CHEBI:30413"/>
    </ligand>
    <ligandPart>
        <name>Fe</name>
        <dbReference type="ChEBI" id="CHEBI:18248"/>
    </ligandPart>
</feature>
<dbReference type="Proteomes" id="UP000307440">
    <property type="component" value="Unassembled WGS sequence"/>
</dbReference>
<dbReference type="GO" id="GO:0016020">
    <property type="term" value="C:membrane"/>
    <property type="evidence" value="ECO:0007669"/>
    <property type="project" value="UniProtKB-SubCell"/>
</dbReference>
<dbReference type="PROSITE" id="PS00086">
    <property type="entry name" value="CYTOCHROME_P450"/>
    <property type="match status" value="1"/>
</dbReference>
<evidence type="ECO:0000256" key="5">
    <source>
        <dbReference type="ARBA" id="ARBA00022617"/>
    </source>
</evidence>
<evidence type="ECO:0000256" key="1">
    <source>
        <dbReference type="ARBA" id="ARBA00001971"/>
    </source>
</evidence>
<dbReference type="Pfam" id="PF00067">
    <property type="entry name" value="p450"/>
    <property type="match status" value="1"/>
</dbReference>
<dbReference type="InterPro" id="IPR017972">
    <property type="entry name" value="Cyt_P450_CS"/>
</dbReference>
<dbReference type="InterPro" id="IPR001128">
    <property type="entry name" value="Cyt_P450"/>
</dbReference>
<dbReference type="InterPro" id="IPR050121">
    <property type="entry name" value="Cytochrome_P450_monoxygenase"/>
</dbReference>
<organism evidence="15 16">
    <name type="scientific">Coprinopsis marcescibilis</name>
    <name type="common">Agaric fungus</name>
    <name type="synonym">Psathyrella marcescibilis</name>
    <dbReference type="NCBI Taxonomy" id="230819"/>
    <lineage>
        <taxon>Eukaryota</taxon>
        <taxon>Fungi</taxon>
        <taxon>Dikarya</taxon>
        <taxon>Basidiomycota</taxon>
        <taxon>Agaricomycotina</taxon>
        <taxon>Agaricomycetes</taxon>
        <taxon>Agaricomycetidae</taxon>
        <taxon>Agaricales</taxon>
        <taxon>Agaricineae</taxon>
        <taxon>Psathyrellaceae</taxon>
        <taxon>Coprinopsis</taxon>
    </lineage>
</organism>
<evidence type="ECO:0000256" key="11">
    <source>
        <dbReference type="ARBA" id="ARBA00023033"/>
    </source>
</evidence>
<evidence type="ECO:0000256" key="12">
    <source>
        <dbReference type="ARBA" id="ARBA00023136"/>
    </source>
</evidence>
<dbReference type="GO" id="GO:0016705">
    <property type="term" value="F:oxidoreductase activity, acting on paired donors, with incorporation or reduction of molecular oxygen"/>
    <property type="evidence" value="ECO:0007669"/>
    <property type="project" value="InterPro"/>
</dbReference>
<evidence type="ECO:0000256" key="2">
    <source>
        <dbReference type="ARBA" id="ARBA00004370"/>
    </source>
</evidence>
<dbReference type="EMBL" id="ML210204">
    <property type="protein sequence ID" value="TFK24213.1"/>
    <property type="molecule type" value="Genomic_DNA"/>
</dbReference>
<evidence type="ECO:0000256" key="6">
    <source>
        <dbReference type="ARBA" id="ARBA00022692"/>
    </source>
</evidence>
<evidence type="ECO:0000313" key="16">
    <source>
        <dbReference type="Proteomes" id="UP000307440"/>
    </source>
</evidence>
<evidence type="ECO:0000256" key="4">
    <source>
        <dbReference type="ARBA" id="ARBA00010617"/>
    </source>
</evidence>
<keyword evidence="5 13" id="KW-0349">Heme</keyword>
<accession>A0A5C3KWH1</accession>
<evidence type="ECO:0000256" key="10">
    <source>
        <dbReference type="ARBA" id="ARBA00023004"/>
    </source>
</evidence>
<dbReference type="SUPFAM" id="SSF48264">
    <property type="entry name" value="Cytochrome P450"/>
    <property type="match status" value="1"/>
</dbReference>
<dbReference type="InterPro" id="IPR002403">
    <property type="entry name" value="Cyt_P450_E_grp-IV"/>
</dbReference>
<evidence type="ECO:0000256" key="14">
    <source>
        <dbReference type="RuleBase" id="RU000461"/>
    </source>
</evidence>
<evidence type="ECO:0000313" key="15">
    <source>
        <dbReference type="EMBL" id="TFK24213.1"/>
    </source>
</evidence>
<keyword evidence="11 14" id="KW-0503">Monooxygenase</keyword>
<keyword evidence="8" id="KW-1133">Transmembrane helix</keyword>
<evidence type="ECO:0000256" key="3">
    <source>
        <dbReference type="ARBA" id="ARBA00004721"/>
    </source>
</evidence>
<evidence type="ECO:0000256" key="9">
    <source>
        <dbReference type="ARBA" id="ARBA00023002"/>
    </source>
</evidence>
<dbReference type="GO" id="GO:0020037">
    <property type="term" value="F:heme binding"/>
    <property type="evidence" value="ECO:0007669"/>
    <property type="project" value="InterPro"/>
</dbReference>
<dbReference type="OrthoDB" id="1470350at2759"/>
<evidence type="ECO:0000256" key="13">
    <source>
        <dbReference type="PIRSR" id="PIRSR602403-1"/>
    </source>
</evidence>
<comment type="subcellular location">
    <subcellularLocation>
        <location evidence="2">Membrane</location>
    </subcellularLocation>
</comment>
<evidence type="ECO:0000256" key="8">
    <source>
        <dbReference type="ARBA" id="ARBA00022989"/>
    </source>
</evidence>
<dbReference type="PRINTS" id="PR00465">
    <property type="entry name" value="EP450IV"/>
</dbReference>
<protein>
    <submittedName>
        <fullName evidence="15">Cytochrome P450</fullName>
    </submittedName>
</protein>
<dbReference type="GO" id="GO:0004497">
    <property type="term" value="F:monooxygenase activity"/>
    <property type="evidence" value="ECO:0007669"/>
    <property type="project" value="UniProtKB-KW"/>
</dbReference>
<proteinExistence type="inferred from homology"/>
<dbReference type="PANTHER" id="PTHR24305:SF166">
    <property type="entry name" value="CYTOCHROME P450 12A4, MITOCHONDRIAL-RELATED"/>
    <property type="match status" value="1"/>
</dbReference>
<evidence type="ECO:0000256" key="7">
    <source>
        <dbReference type="ARBA" id="ARBA00022723"/>
    </source>
</evidence>
<keyword evidence="16" id="KW-1185">Reference proteome</keyword>
<dbReference type="PANTHER" id="PTHR24305">
    <property type="entry name" value="CYTOCHROME P450"/>
    <property type="match status" value="1"/>
</dbReference>
<sequence length="537" mass="59575">MAVYTLLQGLRVTDAIALSLFILLATSLVVKHRSSGLRTTRLNGPTSYSVIFGAFAELTQSTEPVSLYDKWVREHGTMFSLPMAFGARSIVLSDVKAASHFLSKDTYTYQGMPFVKNIFDLLFGRGILSSEEDDHRRLRKALTPAFSNVAIKGYLNVLYDSAYKVKTSWEALLESGDATIEVQKWMNGVAFDNLGIAGFGYDFGCLNGNRPPAVDVFESFESPEHSGFISRALFFLSPVFPLLTHVPTESNRMLKSMKHSMRAIADELLERTRKELSLSPDKQAEKSMIGLLIKSERALSGLTMSSDEVMAQASNTLLIAGYETTSITMTWALIELSRNQDVQRRLREELSQLPDTDLSWEQLNLYLPYMNAVSLETMRLHSPVPHLLRTAVKDDIVPLGAPIRTAAGVTVSELVIAKGTSVYCPIGHINRSEDIWGPDAAEFKPERWLGHELPSGARGVQGHHHLLSFGDGPRICIGRNFALTNFKATLSVLIRNFSFEFPDGPDTPIVSTKALLLRPKIESEKSTSVSLKVTRLK</sequence>
<dbReference type="GO" id="GO:0005506">
    <property type="term" value="F:iron ion binding"/>
    <property type="evidence" value="ECO:0007669"/>
    <property type="project" value="InterPro"/>
</dbReference>
<keyword evidence="7 13" id="KW-0479">Metal-binding</keyword>
<dbReference type="AlphaFoldDB" id="A0A5C3KWH1"/>
<keyword evidence="12" id="KW-0472">Membrane</keyword>
<dbReference type="STRING" id="230819.A0A5C3KWH1"/>
<comment type="cofactor">
    <cofactor evidence="1 13">
        <name>heme</name>
        <dbReference type="ChEBI" id="CHEBI:30413"/>
    </cofactor>
</comment>
<comment type="pathway">
    <text evidence="3">Secondary metabolite biosynthesis; terpenoid biosynthesis.</text>
</comment>
<comment type="similarity">
    <text evidence="4 14">Belongs to the cytochrome P450 family.</text>
</comment>
<reference evidence="15 16" key="1">
    <citation type="journal article" date="2019" name="Nat. Ecol. Evol.">
        <title>Megaphylogeny resolves global patterns of mushroom evolution.</title>
        <authorList>
            <person name="Varga T."/>
            <person name="Krizsan K."/>
            <person name="Foldi C."/>
            <person name="Dima B."/>
            <person name="Sanchez-Garcia M."/>
            <person name="Sanchez-Ramirez S."/>
            <person name="Szollosi G.J."/>
            <person name="Szarkandi J.G."/>
            <person name="Papp V."/>
            <person name="Albert L."/>
            <person name="Andreopoulos W."/>
            <person name="Angelini C."/>
            <person name="Antonin V."/>
            <person name="Barry K.W."/>
            <person name="Bougher N.L."/>
            <person name="Buchanan P."/>
            <person name="Buyck B."/>
            <person name="Bense V."/>
            <person name="Catcheside P."/>
            <person name="Chovatia M."/>
            <person name="Cooper J."/>
            <person name="Damon W."/>
            <person name="Desjardin D."/>
            <person name="Finy P."/>
            <person name="Geml J."/>
            <person name="Haridas S."/>
            <person name="Hughes K."/>
            <person name="Justo A."/>
            <person name="Karasinski D."/>
            <person name="Kautmanova I."/>
            <person name="Kiss B."/>
            <person name="Kocsube S."/>
            <person name="Kotiranta H."/>
            <person name="LaButti K.M."/>
            <person name="Lechner B.E."/>
            <person name="Liimatainen K."/>
            <person name="Lipzen A."/>
            <person name="Lukacs Z."/>
            <person name="Mihaltcheva S."/>
            <person name="Morgado L.N."/>
            <person name="Niskanen T."/>
            <person name="Noordeloos M.E."/>
            <person name="Ohm R.A."/>
            <person name="Ortiz-Santana B."/>
            <person name="Ovrebo C."/>
            <person name="Racz N."/>
            <person name="Riley R."/>
            <person name="Savchenko A."/>
            <person name="Shiryaev A."/>
            <person name="Soop K."/>
            <person name="Spirin V."/>
            <person name="Szebenyi C."/>
            <person name="Tomsovsky M."/>
            <person name="Tulloss R.E."/>
            <person name="Uehling J."/>
            <person name="Grigoriev I.V."/>
            <person name="Vagvolgyi C."/>
            <person name="Papp T."/>
            <person name="Martin F.M."/>
            <person name="Miettinen O."/>
            <person name="Hibbett D.S."/>
            <person name="Nagy L.G."/>
        </authorList>
    </citation>
    <scope>NUCLEOTIDE SEQUENCE [LARGE SCALE GENOMIC DNA]</scope>
    <source>
        <strain evidence="15 16">CBS 121175</strain>
    </source>
</reference>
<keyword evidence="9 14" id="KW-0560">Oxidoreductase</keyword>
<name>A0A5C3KWH1_COPMA</name>
<keyword evidence="10 13" id="KW-0408">Iron</keyword>
<gene>
    <name evidence="15" type="ORF">FA15DRAFT_423361</name>
</gene>
<dbReference type="InterPro" id="IPR036396">
    <property type="entry name" value="Cyt_P450_sf"/>
</dbReference>